<evidence type="ECO:0000256" key="1">
    <source>
        <dbReference type="ARBA" id="ARBA00004625"/>
    </source>
</evidence>
<keyword evidence="9 14" id="KW-0472">Membrane</keyword>
<keyword evidence="10" id="KW-1038">Host endoplasmic reticulum</keyword>
<evidence type="ECO:0000256" key="13">
    <source>
        <dbReference type="ARBA" id="ARBA00033148"/>
    </source>
</evidence>
<evidence type="ECO:0000256" key="2">
    <source>
        <dbReference type="ARBA" id="ARBA00010355"/>
    </source>
</evidence>
<name>A0A6M2YTM0_9VIRU</name>
<evidence type="ECO:0000313" key="15">
    <source>
        <dbReference type="EMBL" id="QED43242.1"/>
    </source>
</evidence>
<keyword evidence="5 14" id="KW-0812">Transmembrane</keyword>
<evidence type="ECO:0000256" key="7">
    <source>
        <dbReference type="ARBA" id="ARBA00022989"/>
    </source>
</evidence>
<reference evidence="15" key="1">
    <citation type="submission" date="2019-06" db="EMBL/GenBank/DDBJ databases">
        <authorList>
            <person name="Jo Y."/>
            <person name="Cho W.K."/>
        </authorList>
    </citation>
    <scope>NUCLEOTIDE SEQUENCE</scope>
    <source>
        <strain evidence="15">G117-1</strain>
        <strain evidence="16">G117-2</strain>
    </source>
</reference>
<gene>
    <name evidence="15" type="primary">ORF4</name>
</gene>
<evidence type="ECO:0000256" key="6">
    <source>
        <dbReference type="ARBA" id="ARBA00022870"/>
    </source>
</evidence>
<proteinExistence type="inferred from homology"/>
<comment type="subcellular location">
    <subcellularLocation>
        <location evidence="1">Host endoplasmic reticulum membrane</location>
    </subcellularLocation>
</comment>
<keyword evidence="8" id="KW-0916">Viral movement protein</keyword>
<sequence>MRESTRLTIYTCSGLLLTLIILSLSSVYRRAESSCTVIITGESLTIRGCEFTPDFIEYAKTLRVAKHW</sequence>
<comment type="function">
    <text evidence="11">Plays a role in viral cell-to-cell propagation, by facilitating genome transport to neighboring plant cells through plasmosdesmata. May induce the formation of granular vesicles derived from the Endoplasmic reticulum, which align on actin filaments.</text>
</comment>
<keyword evidence="6" id="KW-1043">Host membrane</keyword>
<keyword evidence="4" id="KW-0813">Transport</keyword>
<evidence type="ECO:0000256" key="12">
    <source>
        <dbReference type="ARBA" id="ARBA00030266"/>
    </source>
</evidence>
<evidence type="ECO:0000256" key="9">
    <source>
        <dbReference type="ARBA" id="ARBA00023136"/>
    </source>
</evidence>
<evidence type="ECO:0000313" key="16">
    <source>
        <dbReference type="EMBL" id="QED43248.1"/>
    </source>
</evidence>
<accession>A0A6M2YTM0</accession>
<evidence type="ECO:0000256" key="4">
    <source>
        <dbReference type="ARBA" id="ARBA00022448"/>
    </source>
</evidence>
<dbReference type="EMBL" id="MN059131">
    <property type="protein sequence ID" value="QED43248.1"/>
    <property type="molecule type" value="Genomic_RNA"/>
</dbReference>
<evidence type="ECO:0000256" key="10">
    <source>
        <dbReference type="ARBA" id="ARBA00023184"/>
    </source>
</evidence>
<dbReference type="InterPro" id="IPR003411">
    <property type="entry name" value="TGBp3"/>
</dbReference>
<evidence type="ECO:0000256" key="5">
    <source>
        <dbReference type="ARBA" id="ARBA00022692"/>
    </source>
</evidence>
<protein>
    <recommendedName>
        <fullName evidence="3">Movement protein TGBp3</fullName>
    </recommendedName>
    <alternativeName>
        <fullName evidence="12">7 kDa protein</fullName>
    </alternativeName>
    <alternativeName>
        <fullName evidence="13">Triple gene block 3 protein</fullName>
    </alternativeName>
</protein>
<evidence type="ECO:0000256" key="8">
    <source>
        <dbReference type="ARBA" id="ARBA00023031"/>
    </source>
</evidence>
<comment type="similarity">
    <text evidence="2">Belongs to the Tymovirales TGBp3 protein family.</text>
</comment>
<dbReference type="GO" id="GO:0046740">
    <property type="term" value="P:transport of virus in host, cell to cell"/>
    <property type="evidence" value="ECO:0007669"/>
    <property type="project" value="UniProtKB-KW"/>
</dbReference>
<evidence type="ECO:0000256" key="14">
    <source>
        <dbReference type="SAM" id="Phobius"/>
    </source>
</evidence>
<evidence type="ECO:0000256" key="11">
    <source>
        <dbReference type="ARBA" id="ARBA00025270"/>
    </source>
</evidence>
<organism evidence="15">
    <name type="scientific">Garlic common latent virus</name>
    <dbReference type="NCBI Taxonomy" id="47900"/>
    <lineage>
        <taxon>Viruses</taxon>
        <taxon>Riboviria</taxon>
        <taxon>Orthornavirae</taxon>
        <taxon>Kitrinoviricota</taxon>
        <taxon>Alsuviricetes</taxon>
        <taxon>Tymovirales</taxon>
        <taxon>Betaflexiviridae</taxon>
        <taxon>Quinvirinae</taxon>
        <taxon>Carlavirus</taxon>
        <taxon>Carlavirus latensallii</taxon>
    </lineage>
</organism>
<feature type="transmembrane region" description="Helical" evidence="14">
    <location>
        <begin position="7"/>
        <end position="28"/>
    </location>
</feature>
<evidence type="ECO:0000256" key="3">
    <source>
        <dbReference type="ARBA" id="ARBA00013812"/>
    </source>
</evidence>
<keyword evidence="7 14" id="KW-1133">Transmembrane helix</keyword>
<dbReference type="GO" id="GO:0044167">
    <property type="term" value="C:host cell endoplasmic reticulum membrane"/>
    <property type="evidence" value="ECO:0007669"/>
    <property type="project" value="UniProtKB-SubCell"/>
</dbReference>
<dbReference type="Pfam" id="PF02495">
    <property type="entry name" value="TGBp3"/>
    <property type="match status" value="1"/>
</dbReference>
<dbReference type="EMBL" id="MN059130">
    <property type="protein sequence ID" value="QED43242.1"/>
    <property type="molecule type" value="Genomic_RNA"/>
</dbReference>